<feature type="domain" description="Lon proteolytic" evidence="4">
    <location>
        <begin position="26"/>
        <end position="225"/>
    </location>
</feature>
<reference evidence="5 6" key="2">
    <citation type="journal article" date="2011" name="Stand. Genomic Sci.">
        <title>Complete genome sequence of Ferroglobus placidus AEDII12DO.</title>
        <authorList>
            <person name="Anderson I."/>
            <person name="Risso C."/>
            <person name="Holmes D."/>
            <person name="Lucas S."/>
            <person name="Copeland A."/>
            <person name="Lapidus A."/>
            <person name="Cheng J.F."/>
            <person name="Bruce D."/>
            <person name="Goodwin L."/>
            <person name="Pitluck S."/>
            <person name="Saunders E."/>
            <person name="Brettin T."/>
            <person name="Detter J.C."/>
            <person name="Han C."/>
            <person name="Tapia R."/>
            <person name="Larimer F."/>
            <person name="Land M."/>
            <person name="Hauser L."/>
            <person name="Woyke T."/>
            <person name="Lovley D."/>
            <person name="Kyrpides N."/>
            <person name="Ivanova N."/>
        </authorList>
    </citation>
    <scope>NUCLEOTIDE SEQUENCE [LARGE SCALE GENOMIC DNA]</scope>
    <source>
        <strain evidence="6">DSM 10642 / AEDII12DO</strain>
    </source>
</reference>
<dbReference type="InterPro" id="IPR020568">
    <property type="entry name" value="Ribosomal_Su5_D2-typ_SF"/>
</dbReference>
<protein>
    <recommendedName>
        <fullName evidence="4">Lon proteolytic domain-containing protein</fullName>
    </recommendedName>
</protein>
<dbReference type="GO" id="GO:0006508">
    <property type="term" value="P:proteolysis"/>
    <property type="evidence" value="ECO:0007669"/>
    <property type="project" value="UniProtKB-KW"/>
</dbReference>
<keyword evidence="6" id="KW-1185">Reference proteome</keyword>
<dbReference type="PaxDb" id="589924-Ferp_1025"/>
<dbReference type="GO" id="GO:0005524">
    <property type="term" value="F:ATP binding"/>
    <property type="evidence" value="ECO:0007669"/>
    <property type="project" value="InterPro"/>
</dbReference>
<dbReference type="AlphaFoldDB" id="D3RXH4"/>
<dbReference type="InterPro" id="IPR027065">
    <property type="entry name" value="Lon_Prtase"/>
</dbReference>
<reference evidence="6" key="1">
    <citation type="submission" date="2010-02" db="EMBL/GenBank/DDBJ databases">
        <title>Complete sequence of Ferroglobus placidus DSM 10642.</title>
        <authorList>
            <consortium name="US DOE Joint Genome Institute"/>
            <person name="Lucas S."/>
            <person name="Copeland A."/>
            <person name="Lapidus A."/>
            <person name="Cheng J.-F."/>
            <person name="Bruce D."/>
            <person name="Goodwin L."/>
            <person name="Pitluck S."/>
            <person name="Saunders E."/>
            <person name="Brettin T."/>
            <person name="Detter J.C."/>
            <person name="Han C."/>
            <person name="Tapia R."/>
            <person name="Larimer F."/>
            <person name="Land M."/>
            <person name="Hauser L."/>
            <person name="Kyrpides N."/>
            <person name="Ivanova N."/>
            <person name="Holmes D."/>
            <person name="Lovley D."/>
            <person name="Kyrpides N."/>
            <person name="Anderson I.J."/>
            <person name="Woyke T."/>
        </authorList>
    </citation>
    <scope>NUCLEOTIDE SEQUENCE [LARGE SCALE GENOMIC DNA]</scope>
    <source>
        <strain evidence="6">DSM 10642 / AEDII12DO</strain>
    </source>
</reference>
<dbReference type="InterPro" id="IPR008269">
    <property type="entry name" value="Lon_proteolytic"/>
</dbReference>
<evidence type="ECO:0000256" key="3">
    <source>
        <dbReference type="SAM" id="Phobius"/>
    </source>
</evidence>
<comment type="similarity">
    <text evidence="2">Belongs to the peptidase S16 family.</text>
</comment>
<dbReference type="RefSeq" id="WP_012965530.1">
    <property type="nucleotide sequence ID" value="NC_013849.1"/>
</dbReference>
<organism evidence="5 6">
    <name type="scientific">Ferroglobus placidus (strain DSM 10642 / AEDII12DO)</name>
    <dbReference type="NCBI Taxonomy" id="589924"/>
    <lineage>
        <taxon>Archaea</taxon>
        <taxon>Methanobacteriati</taxon>
        <taxon>Methanobacteriota</taxon>
        <taxon>Archaeoglobi</taxon>
        <taxon>Archaeoglobales</taxon>
        <taxon>Archaeoglobaceae</taxon>
        <taxon>Ferroglobus</taxon>
    </lineage>
</organism>
<sequence>MKKPFALIALLLLLLPISSAEFVNATQKTIKAVAVVSGENRGATINITVIVTPGNGRVFVSTLPYTEIDMQGSAQLAALTACDLTGKDFLKYDFFYIIEAEAPIVGGPSASGVMTVATIAALLDLPIREDVFMTGMIYPDGFIGPVGGIPYKLEAAAKSGAKIFLIPKGQRYVEVEETKRIQRGPFVLITTETKTVDVVDYGRKLGVTVIEVETVNEALKYFTGYEIRRSEGKIDLSQYSYLLKKLADYMRERSEKIYSEFEKVADKDVKENIDKRLEEAKENYEKGNYYTSTSQYFTANIFMRAEIYRKTLNDENFEREVKRIEEEIEAVRSSLNQDYGLIAMQLVGAAEERLGRAEQYLEKARTAENFEEAALYLAFAKERVESAKVWLSLLPEIKEDVPLKKEEVVRRAQFYLSTAESLLVYSKSIGGFSQLLFGENSAESSLELSKKLYSQGYYFGSIFASIDSMVKSAVAIELIGVKSLDEKISAARDSAKASLSEAERVTPILAIAYFEYGETSEGVYKLIYYKLSERIAKLMLNLAGSREVELVKSEYVLPETTPSVENVGERIYESVKKSVEIPGFSALSLIAALLLVIYARRKAR</sequence>
<dbReference type="KEGG" id="fpl:Ferp_1025"/>
<gene>
    <name evidence="5" type="ordered locus">Ferp_1025</name>
</gene>
<dbReference type="GO" id="GO:0004176">
    <property type="term" value="F:ATP-dependent peptidase activity"/>
    <property type="evidence" value="ECO:0007669"/>
    <property type="project" value="UniProtKB-UniRule"/>
</dbReference>
<keyword evidence="3" id="KW-0472">Membrane</keyword>
<keyword evidence="2" id="KW-0378">Hydrolase</keyword>
<dbReference type="Pfam" id="PF05362">
    <property type="entry name" value="Lon_C"/>
    <property type="match status" value="1"/>
</dbReference>
<proteinExistence type="inferred from homology"/>
<keyword evidence="2" id="KW-0645">Protease</keyword>
<accession>D3RXH4</accession>
<evidence type="ECO:0000256" key="2">
    <source>
        <dbReference type="PROSITE-ProRule" id="PRU01122"/>
    </source>
</evidence>
<dbReference type="PROSITE" id="PS51786">
    <property type="entry name" value="LON_PROTEOLYTIC"/>
    <property type="match status" value="1"/>
</dbReference>
<dbReference type="MEROPS" id="S16.A12"/>
<dbReference type="InterPro" id="IPR014721">
    <property type="entry name" value="Ribsml_uS5_D2-typ_fold_subgr"/>
</dbReference>
<dbReference type="GeneID" id="8778535"/>
<dbReference type="GO" id="GO:0030163">
    <property type="term" value="P:protein catabolic process"/>
    <property type="evidence" value="ECO:0007669"/>
    <property type="project" value="InterPro"/>
</dbReference>
<dbReference type="STRING" id="589924.Ferp_1025"/>
<dbReference type="Gene3D" id="3.30.230.10">
    <property type="match status" value="1"/>
</dbReference>
<evidence type="ECO:0000313" key="6">
    <source>
        <dbReference type="Proteomes" id="UP000002613"/>
    </source>
</evidence>
<dbReference type="OrthoDB" id="15525at2157"/>
<dbReference type="HOGENOM" id="CLU_027628_0_0_2"/>
<name>D3RXH4_FERPA</name>
<dbReference type="PANTHER" id="PTHR10046">
    <property type="entry name" value="ATP DEPENDENT LON PROTEASE FAMILY MEMBER"/>
    <property type="match status" value="1"/>
</dbReference>
<evidence type="ECO:0000256" key="1">
    <source>
        <dbReference type="ARBA" id="ARBA00004127"/>
    </source>
</evidence>
<evidence type="ECO:0000313" key="5">
    <source>
        <dbReference type="EMBL" id="ADC65187.1"/>
    </source>
</evidence>
<feature type="active site" evidence="2">
    <location>
        <position position="109"/>
    </location>
</feature>
<dbReference type="GO" id="GO:0012505">
    <property type="term" value="C:endomembrane system"/>
    <property type="evidence" value="ECO:0007669"/>
    <property type="project" value="UniProtKB-SubCell"/>
</dbReference>
<keyword evidence="3" id="KW-1133">Transmembrane helix</keyword>
<feature type="transmembrane region" description="Helical" evidence="3">
    <location>
        <begin position="581"/>
        <end position="599"/>
    </location>
</feature>
<dbReference type="eggNOG" id="arCOG01937">
    <property type="taxonomic scope" value="Archaea"/>
</dbReference>
<dbReference type="GO" id="GO:0004252">
    <property type="term" value="F:serine-type endopeptidase activity"/>
    <property type="evidence" value="ECO:0007669"/>
    <property type="project" value="UniProtKB-UniRule"/>
</dbReference>
<dbReference type="Proteomes" id="UP000002613">
    <property type="component" value="Chromosome"/>
</dbReference>
<keyword evidence="3" id="KW-0812">Transmembrane</keyword>
<feature type="active site" evidence="2">
    <location>
        <position position="152"/>
    </location>
</feature>
<comment type="subcellular location">
    <subcellularLocation>
        <location evidence="1">Endomembrane system</location>
        <topology evidence="1">Multi-pass membrane protein</topology>
    </subcellularLocation>
</comment>
<dbReference type="EMBL" id="CP001899">
    <property type="protein sequence ID" value="ADC65187.1"/>
    <property type="molecule type" value="Genomic_DNA"/>
</dbReference>
<dbReference type="SUPFAM" id="SSF54211">
    <property type="entry name" value="Ribosomal protein S5 domain 2-like"/>
    <property type="match status" value="1"/>
</dbReference>
<evidence type="ECO:0000259" key="4">
    <source>
        <dbReference type="PROSITE" id="PS51786"/>
    </source>
</evidence>
<keyword evidence="2" id="KW-0720">Serine protease</keyword>